<name>A0A0Q3WRX5_9BACI</name>
<keyword evidence="6" id="KW-1133">Transmembrane helix</keyword>
<dbReference type="GO" id="GO:0006508">
    <property type="term" value="P:proteolysis"/>
    <property type="evidence" value="ECO:0007669"/>
    <property type="project" value="UniProtKB-KW"/>
</dbReference>
<dbReference type="SUPFAM" id="SSF50156">
    <property type="entry name" value="PDZ domain-like"/>
    <property type="match status" value="1"/>
</dbReference>
<dbReference type="Pfam" id="PF13365">
    <property type="entry name" value="Trypsin_2"/>
    <property type="match status" value="1"/>
</dbReference>
<feature type="domain" description="PDZ" evidence="7">
    <location>
        <begin position="301"/>
        <end position="377"/>
    </location>
</feature>
<dbReference type="RefSeq" id="WP_055741606.1">
    <property type="nucleotide sequence ID" value="NZ_JAAIWL010000026.1"/>
</dbReference>
<evidence type="ECO:0000313" key="9">
    <source>
        <dbReference type="Proteomes" id="UP000051888"/>
    </source>
</evidence>
<comment type="similarity">
    <text evidence="1">Belongs to the peptidase S1C family.</text>
</comment>
<gene>
    <name evidence="8" type="ORF">AN964_20140</name>
</gene>
<dbReference type="InterPro" id="IPR051201">
    <property type="entry name" value="Chloro_Bact_Ser_Proteases"/>
</dbReference>
<sequence length="417" mass="44463">MGYYDQDDQGQSRYRKEKGKGGYLLSSLVGVIIGALIVLLVVPNIGGILSKNTTQDKQETATAIPNKNNVQGKNVSLNVTTDVTNAVSKAEKAVVGIANIQSQGFWSQDGISGSQGKGRSTEQETGSGSGVIYKKANGKAYIVTNNHVVEGADQLEVTLSNGTKLPAKLLGSDIWTDLAVVEVDGSKVSTIAQFGDSSKLKLGEPVIAIGNPLGEQFAGSVTQGIVSGINRTVPVDINNDGVEDWQAEVIQTDAAINPGNSGGALINIDGQVVGINSMKIAQEAVEGIGFSIPINYVEPIITKLEKFGKITRPSMGVTLQNVSDIPAYHQQETLHLPKDVTDGVMIESVDPKSPAENAGLKELDVIIKLDGHKVSDVLELRKYLYDKKKPGDTMKVTFYRNGNLKEVTVKLSNESRM</sequence>
<accession>A0A0Q3WRX5</accession>
<dbReference type="PATRIC" id="fig|157838.3.peg.4446"/>
<feature type="transmembrane region" description="Helical" evidence="6">
    <location>
        <begin position="21"/>
        <end position="42"/>
    </location>
</feature>
<keyword evidence="4" id="KW-0720">Serine protease</keyword>
<dbReference type="InterPro" id="IPR043504">
    <property type="entry name" value="Peptidase_S1_PA_chymotrypsin"/>
</dbReference>
<dbReference type="GO" id="GO:0004252">
    <property type="term" value="F:serine-type endopeptidase activity"/>
    <property type="evidence" value="ECO:0007669"/>
    <property type="project" value="InterPro"/>
</dbReference>
<dbReference type="EMBL" id="LJJC01000006">
    <property type="protein sequence ID" value="KQL51301.1"/>
    <property type="molecule type" value="Genomic_DNA"/>
</dbReference>
<evidence type="ECO:0000256" key="5">
    <source>
        <dbReference type="SAM" id="MobiDB-lite"/>
    </source>
</evidence>
<keyword evidence="2 8" id="KW-0645">Protease</keyword>
<evidence type="ECO:0000259" key="7">
    <source>
        <dbReference type="PROSITE" id="PS50106"/>
    </source>
</evidence>
<evidence type="ECO:0000256" key="2">
    <source>
        <dbReference type="ARBA" id="ARBA00022670"/>
    </source>
</evidence>
<dbReference type="PROSITE" id="PS50106">
    <property type="entry name" value="PDZ"/>
    <property type="match status" value="1"/>
</dbReference>
<dbReference type="InterPro" id="IPR009003">
    <property type="entry name" value="Peptidase_S1_PA"/>
</dbReference>
<evidence type="ECO:0000256" key="1">
    <source>
        <dbReference type="ARBA" id="ARBA00010541"/>
    </source>
</evidence>
<dbReference type="InterPro" id="IPR001478">
    <property type="entry name" value="PDZ"/>
</dbReference>
<dbReference type="PANTHER" id="PTHR43343">
    <property type="entry name" value="PEPTIDASE S12"/>
    <property type="match status" value="1"/>
</dbReference>
<dbReference type="Pfam" id="PF13180">
    <property type="entry name" value="PDZ_2"/>
    <property type="match status" value="1"/>
</dbReference>
<dbReference type="Gene3D" id="2.40.10.10">
    <property type="entry name" value="Trypsin-like serine proteases"/>
    <property type="match status" value="2"/>
</dbReference>
<dbReference type="CDD" id="cd06781">
    <property type="entry name" value="cpPDZ_BsHtra-like"/>
    <property type="match status" value="1"/>
</dbReference>
<evidence type="ECO:0000256" key="3">
    <source>
        <dbReference type="ARBA" id="ARBA00022801"/>
    </source>
</evidence>
<dbReference type="InterPro" id="IPR036034">
    <property type="entry name" value="PDZ_sf"/>
</dbReference>
<dbReference type="InterPro" id="IPR001940">
    <property type="entry name" value="Peptidase_S1C"/>
</dbReference>
<evidence type="ECO:0000256" key="6">
    <source>
        <dbReference type="SAM" id="Phobius"/>
    </source>
</evidence>
<keyword evidence="3" id="KW-0378">Hydrolase</keyword>
<dbReference type="OrthoDB" id="9758917at2"/>
<evidence type="ECO:0000256" key="4">
    <source>
        <dbReference type="ARBA" id="ARBA00022825"/>
    </source>
</evidence>
<dbReference type="SMART" id="SM00228">
    <property type="entry name" value="PDZ"/>
    <property type="match status" value="1"/>
</dbReference>
<proteinExistence type="inferred from homology"/>
<feature type="region of interest" description="Disordered" evidence="5">
    <location>
        <begin position="109"/>
        <end position="129"/>
    </location>
</feature>
<reference evidence="8 9" key="1">
    <citation type="submission" date="2015-09" db="EMBL/GenBank/DDBJ databases">
        <title>Genome sequencing project for genomic taxonomy and phylogenomics of Bacillus-like bacteria.</title>
        <authorList>
            <person name="Liu B."/>
            <person name="Wang J."/>
            <person name="Zhu Y."/>
            <person name="Liu G."/>
            <person name="Chen Q."/>
            <person name="Chen Z."/>
            <person name="Lan J."/>
            <person name="Che J."/>
            <person name="Ge C."/>
            <person name="Shi H."/>
            <person name="Pan Z."/>
            <person name="Liu X."/>
        </authorList>
    </citation>
    <scope>NUCLEOTIDE SEQUENCE [LARGE SCALE GENOMIC DNA]</scope>
    <source>
        <strain evidence="8 9">LMG 18435</strain>
    </source>
</reference>
<keyword evidence="9" id="KW-1185">Reference proteome</keyword>
<organism evidence="8 9">
    <name type="scientific">Heyndrickxia shackletonii</name>
    <dbReference type="NCBI Taxonomy" id="157838"/>
    <lineage>
        <taxon>Bacteria</taxon>
        <taxon>Bacillati</taxon>
        <taxon>Bacillota</taxon>
        <taxon>Bacilli</taxon>
        <taxon>Bacillales</taxon>
        <taxon>Bacillaceae</taxon>
        <taxon>Heyndrickxia</taxon>
    </lineage>
</organism>
<evidence type="ECO:0000313" key="8">
    <source>
        <dbReference type="EMBL" id="KQL51301.1"/>
    </source>
</evidence>
<comment type="caution">
    <text evidence="8">The sequence shown here is derived from an EMBL/GenBank/DDBJ whole genome shotgun (WGS) entry which is preliminary data.</text>
</comment>
<dbReference type="PRINTS" id="PR00834">
    <property type="entry name" value="PROTEASES2C"/>
</dbReference>
<keyword evidence="6" id="KW-0812">Transmembrane</keyword>
<dbReference type="PANTHER" id="PTHR43343:SF3">
    <property type="entry name" value="PROTEASE DO-LIKE 8, CHLOROPLASTIC"/>
    <property type="match status" value="1"/>
</dbReference>
<protein>
    <submittedName>
        <fullName evidence="8">Serine protease</fullName>
    </submittedName>
</protein>
<dbReference type="STRING" id="157838.AN964_20140"/>
<feature type="compositionally biased region" description="Polar residues" evidence="5">
    <location>
        <begin position="109"/>
        <end position="126"/>
    </location>
</feature>
<dbReference type="AlphaFoldDB" id="A0A0Q3WRX5"/>
<keyword evidence="6" id="KW-0472">Membrane</keyword>
<dbReference type="Proteomes" id="UP000051888">
    <property type="component" value="Unassembled WGS sequence"/>
</dbReference>
<dbReference type="Gene3D" id="2.30.42.10">
    <property type="match status" value="1"/>
</dbReference>
<dbReference type="SUPFAM" id="SSF50494">
    <property type="entry name" value="Trypsin-like serine proteases"/>
    <property type="match status" value="1"/>
</dbReference>